<evidence type="ECO:0000313" key="7">
    <source>
        <dbReference type="EMBL" id="KAB1323965.1"/>
    </source>
</evidence>
<evidence type="ECO:0000256" key="6">
    <source>
        <dbReference type="ARBA" id="ARBA00030388"/>
    </source>
</evidence>
<comment type="similarity">
    <text evidence="1">Belongs to the YoeB family.</text>
</comment>
<evidence type="ECO:0000313" key="8">
    <source>
        <dbReference type="Proteomes" id="UP000375690"/>
    </source>
</evidence>
<dbReference type="InterPro" id="IPR009614">
    <property type="entry name" value="YoeB_toxin"/>
</dbReference>
<keyword evidence="3" id="KW-0540">Nuclease</keyword>
<evidence type="ECO:0000256" key="3">
    <source>
        <dbReference type="ARBA" id="ARBA00022722"/>
    </source>
</evidence>
<dbReference type="Pfam" id="PF06769">
    <property type="entry name" value="YoeB_toxin"/>
    <property type="match status" value="1"/>
</dbReference>
<keyword evidence="4" id="KW-0255">Endonuclease</keyword>
<comment type="caution">
    <text evidence="7">The sequence shown here is derived from an EMBL/GenBank/DDBJ whole genome shotgun (WGS) entry which is preliminary data.</text>
</comment>
<dbReference type="EMBL" id="VWFC01000025">
    <property type="protein sequence ID" value="KAB1323965.1"/>
    <property type="molecule type" value="Genomic_DNA"/>
</dbReference>
<dbReference type="PANTHER" id="PTHR38039:SF1">
    <property type="entry name" value="TOXIN YOEB"/>
    <property type="match status" value="1"/>
</dbReference>
<dbReference type="GO" id="GO:0004519">
    <property type="term" value="F:endonuclease activity"/>
    <property type="evidence" value="ECO:0007669"/>
    <property type="project" value="UniProtKB-KW"/>
</dbReference>
<dbReference type="NCBIfam" id="TIGR02116">
    <property type="entry name" value="toxin_Txe_YoeB"/>
    <property type="match status" value="1"/>
</dbReference>
<dbReference type="RefSeq" id="WP_252197840.1">
    <property type="nucleotide sequence ID" value="NZ_CP113514.1"/>
</dbReference>
<evidence type="ECO:0000256" key="2">
    <source>
        <dbReference type="ARBA" id="ARBA00022649"/>
    </source>
</evidence>
<dbReference type="GO" id="GO:0016787">
    <property type="term" value="F:hydrolase activity"/>
    <property type="evidence" value="ECO:0007669"/>
    <property type="project" value="UniProtKB-KW"/>
</dbReference>
<dbReference type="PANTHER" id="PTHR38039">
    <property type="entry name" value="TOXIN YOEB"/>
    <property type="match status" value="1"/>
</dbReference>
<evidence type="ECO:0000256" key="1">
    <source>
        <dbReference type="ARBA" id="ARBA00008172"/>
    </source>
</evidence>
<evidence type="ECO:0000256" key="4">
    <source>
        <dbReference type="ARBA" id="ARBA00022759"/>
    </source>
</evidence>
<protein>
    <recommendedName>
        <fullName evidence="6">Putative mRNA interferase YoeB</fullName>
    </recommendedName>
</protein>
<keyword evidence="5" id="KW-0378">Hydrolase</keyword>
<dbReference type="InterPro" id="IPR035093">
    <property type="entry name" value="RelE/ParE_toxin_dom_sf"/>
</dbReference>
<dbReference type="AlphaFoldDB" id="A0A6A1XFI0"/>
<sequence>MNNFFLLNEAIDLNDYKQFKEGVSELMIIEKEDNDNFLKHNSVWETPVITNNLFSTSGQEENAIILFIEQIKTIDGYLNNQDVFNKKFPDELNAFLGIDFTKTSVCEKVQITNPKKFCDAKRHYYIHLKCNGDKNKIKHCLQQLYGKYQFEEKAIDDINYFNQTNNLLYERIHDLLTDIKEHPYQGGIGKTEVLKQQGGIASKRINDEHRLTYQIKNNMIIILTCKGHYN</sequence>
<name>A0A6A1XFI0_BACOV</name>
<dbReference type="Proteomes" id="UP000375690">
    <property type="component" value="Unassembled WGS sequence"/>
</dbReference>
<dbReference type="Gene3D" id="3.30.2310.20">
    <property type="entry name" value="RelE-like"/>
    <property type="match status" value="1"/>
</dbReference>
<organism evidence="7 8">
    <name type="scientific">Bacteroides ovatus</name>
    <dbReference type="NCBI Taxonomy" id="28116"/>
    <lineage>
        <taxon>Bacteria</taxon>
        <taxon>Pseudomonadati</taxon>
        <taxon>Bacteroidota</taxon>
        <taxon>Bacteroidia</taxon>
        <taxon>Bacteroidales</taxon>
        <taxon>Bacteroidaceae</taxon>
        <taxon>Bacteroides</taxon>
    </lineage>
</organism>
<dbReference type="SUPFAM" id="SSF143011">
    <property type="entry name" value="RelE-like"/>
    <property type="match status" value="1"/>
</dbReference>
<keyword evidence="2" id="KW-1277">Toxin-antitoxin system</keyword>
<evidence type="ECO:0000256" key="5">
    <source>
        <dbReference type="ARBA" id="ARBA00022801"/>
    </source>
</evidence>
<proteinExistence type="inferred from homology"/>
<gene>
    <name evidence="7" type="ORF">F3B53_18490</name>
</gene>
<accession>A0A6A1XFI0</accession>
<reference evidence="7 8" key="1">
    <citation type="journal article" date="2019" name="Nat. Med.">
        <title>A library of human gut bacterial isolates paired with longitudinal multiomics data enables mechanistic microbiome research.</title>
        <authorList>
            <person name="Poyet M."/>
            <person name="Groussin M."/>
            <person name="Gibbons S.M."/>
            <person name="Avila-Pacheco J."/>
            <person name="Jiang X."/>
            <person name="Kearney S.M."/>
            <person name="Perrotta A.R."/>
            <person name="Berdy B."/>
            <person name="Zhao S."/>
            <person name="Lieberman T.D."/>
            <person name="Swanson P.K."/>
            <person name="Smith M."/>
            <person name="Roesemann S."/>
            <person name="Alexander J.E."/>
            <person name="Rich S.A."/>
            <person name="Livny J."/>
            <person name="Vlamakis H."/>
            <person name="Clish C."/>
            <person name="Bullock K."/>
            <person name="Deik A."/>
            <person name="Scott J."/>
            <person name="Pierce K.A."/>
            <person name="Xavier R.J."/>
            <person name="Alm E.J."/>
        </authorList>
    </citation>
    <scope>NUCLEOTIDE SEQUENCE [LARGE SCALE GENOMIC DNA]</scope>
    <source>
        <strain evidence="7 8">BIOML-A2</strain>
    </source>
</reference>
<dbReference type="GO" id="GO:0006401">
    <property type="term" value="P:RNA catabolic process"/>
    <property type="evidence" value="ECO:0007669"/>
    <property type="project" value="InterPro"/>
</dbReference>